<keyword evidence="2" id="KW-0812">Transmembrane</keyword>
<feature type="non-terminal residue" evidence="3">
    <location>
        <position position="144"/>
    </location>
</feature>
<dbReference type="EMBL" id="HAEF01005439">
    <property type="protein sequence ID" value="SBR42821.1"/>
    <property type="molecule type" value="Transcribed_RNA"/>
</dbReference>
<feature type="non-terminal residue" evidence="3">
    <location>
        <position position="1"/>
    </location>
</feature>
<feature type="region of interest" description="Disordered" evidence="1">
    <location>
        <begin position="91"/>
        <end position="144"/>
    </location>
</feature>
<name>A0A1A8LEN2_9TELE</name>
<keyword evidence="2" id="KW-1133">Transmembrane helix</keyword>
<protein>
    <submittedName>
        <fullName evidence="3">Uncharacterized protein</fullName>
    </submittedName>
</protein>
<feature type="compositionally biased region" description="Basic and acidic residues" evidence="1">
    <location>
        <begin position="103"/>
        <end position="122"/>
    </location>
</feature>
<reference evidence="3" key="2">
    <citation type="submission" date="2016-06" db="EMBL/GenBank/DDBJ databases">
        <title>The genome of a short-lived fish provides insights into sex chromosome evolution and the genetic control of aging.</title>
        <authorList>
            <person name="Reichwald K."/>
            <person name="Felder M."/>
            <person name="Petzold A."/>
            <person name="Koch P."/>
            <person name="Groth M."/>
            <person name="Platzer M."/>
        </authorList>
    </citation>
    <scope>NUCLEOTIDE SEQUENCE</scope>
    <source>
        <tissue evidence="3">Brain</tissue>
    </source>
</reference>
<dbReference type="AlphaFoldDB" id="A0A1A8LEN2"/>
<accession>A0A1A8LEN2</accession>
<reference evidence="3" key="1">
    <citation type="submission" date="2016-05" db="EMBL/GenBank/DDBJ databases">
        <authorList>
            <person name="Lavstsen T."/>
            <person name="Jespersen J.S."/>
        </authorList>
    </citation>
    <scope>NUCLEOTIDE SEQUENCE</scope>
    <source>
        <tissue evidence="3">Brain</tissue>
    </source>
</reference>
<feature type="transmembrane region" description="Helical" evidence="2">
    <location>
        <begin position="53"/>
        <end position="73"/>
    </location>
</feature>
<sequence length="144" mass="15584">LRPAGSHDDSLQLVLPGSPLHPWTGVQPDWTDAVAPPQKQQERPESPKHCQDALSLSLSGMIVLAFVLCWLPFHVGRTVLSLSLGSGADRQEVNLDTSPHFDALTDTRTTDPEPFSHTDKPFSESLSQPGKTAEHTPSETDAGL</sequence>
<gene>
    <name evidence="3" type="primary">CABZ01118769.1</name>
</gene>
<evidence type="ECO:0000313" key="3">
    <source>
        <dbReference type="EMBL" id="SBR42821.1"/>
    </source>
</evidence>
<keyword evidence="2" id="KW-0472">Membrane</keyword>
<proteinExistence type="predicted"/>
<evidence type="ECO:0000256" key="2">
    <source>
        <dbReference type="SAM" id="Phobius"/>
    </source>
</evidence>
<evidence type="ECO:0000256" key="1">
    <source>
        <dbReference type="SAM" id="MobiDB-lite"/>
    </source>
</evidence>
<organism evidence="3">
    <name type="scientific">Nothobranchius pienaari</name>
    <dbReference type="NCBI Taxonomy" id="704102"/>
    <lineage>
        <taxon>Eukaryota</taxon>
        <taxon>Metazoa</taxon>
        <taxon>Chordata</taxon>
        <taxon>Craniata</taxon>
        <taxon>Vertebrata</taxon>
        <taxon>Euteleostomi</taxon>
        <taxon>Actinopterygii</taxon>
        <taxon>Neopterygii</taxon>
        <taxon>Teleostei</taxon>
        <taxon>Neoteleostei</taxon>
        <taxon>Acanthomorphata</taxon>
        <taxon>Ovalentaria</taxon>
        <taxon>Atherinomorphae</taxon>
        <taxon>Cyprinodontiformes</taxon>
        <taxon>Nothobranchiidae</taxon>
        <taxon>Nothobranchius</taxon>
    </lineage>
</organism>